<keyword evidence="2" id="KW-0472">Membrane</keyword>
<dbReference type="Proteomes" id="UP000799438">
    <property type="component" value="Unassembled WGS sequence"/>
</dbReference>
<gene>
    <name evidence="3" type="ORF">K452DRAFT_224694</name>
</gene>
<dbReference type="RefSeq" id="XP_033399593.1">
    <property type="nucleotide sequence ID" value="XM_033536705.1"/>
</dbReference>
<sequence>MPPTLHPRSRQTVSLFTGTLLVSFFVVGLPHILPCPVPARAFADAGANDIEPGQRRRRRRNSAIDSDGAESSQNQLAADSDADFVNGRPMRECPVPKPGGLVGQILGFEGKERAVPKTVIVESVRARRSRNNEQEEKS</sequence>
<name>A0A6A6BMT9_9PEZI</name>
<dbReference type="EMBL" id="ML995481">
    <property type="protein sequence ID" value="KAF2143881.1"/>
    <property type="molecule type" value="Genomic_DNA"/>
</dbReference>
<dbReference type="GO" id="GO:0005759">
    <property type="term" value="C:mitochondrial matrix"/>
    <property type="evidence" value="ECO:0007669"/>
    <property type="project" value="TreeGrafter"/>
</dbReference>
<reference evidence="3" key="1">
    <citation type="journal article" date="2020" name="Stud. Mycol.">
        <title>101 Dothideomycetes genomes: a test case for predicting lifestyles and emergence of pathogens.</title>
        <authorList>
            <person name="Haridas S."/>
            <person name="Albert R."/>
            <person name="Binder M."/>
            <person name="Bloem J."/>
            <person name="Labutti K."/>
            <person name="Salamov A."/>
            <person name="Andreopoulos B."/>
            <person name="Baker S."/>
            <person name="Barry K."/>
            <person name="Bills G."/>
            <person name="Bluhm B."/>
            <person name="Cannon C."/>
            <person name="Castanera R."/>
            <person name="Culley D."/>
            <person name="Daum C."/>
            <person name="Ezra D."/>
            <person name="Gonzalez J."/>
            <person name="Henrissat B."/>
            <person name="Kuo A."/>
            <person name="Liang C."/>
            <person name="Lipzen A."/>
            <person name="Lutzoni F."/>
            <person name="Magnuson J."/>
            <person name="Mondo S."/>
            <person name="Nolan M."/>
            <person name="Ohm R."/>
            <person name="Pangilinan J."/>
            <person name="Park H.-J."/>
            <person name="Ramirez L."/>
            <person name="Alfaro M."/>
            <person name="Sun H."/>
            <person name="Tritt A."/>
            <person name="Yoshinaga Y."/>
            <person name="Zwiers L.-H."/>
            <person name="Turgeon B."/>
            <person name="Goodwin S."/>
            <person name="Spatafora J."/>
            <person name="Crous P."/>
            <person name="Grigoriev I."/>
        </authorList>
    </citation>
    <scope>NUCLEOTIDE SEQUENCE</scope>
    <source>
        <strain evidence="3">CBS 121167</strain>
    </source>
</reference>
<keyword evidence="2" id="KW-1133">Transmembrane helix</keyword>
<dbReference type="GO" id="GO:0033617">
    <property type="term" value="P:mitochondrial respiratory chain complex IV assembly"/>
    <property type="evidence" value="ECO:0007669"/>
    <property type="project" value="TreeGrafter"/>
</dbReference>
<dbReference type="OrthoDB" id="5410040at2759"/>
<dbReference type="GeneID" id="54294201"/>
<dbReference type="AlphaFoldDB" id="A0A6A6BMT9"/>
<dbReference type="PANTHER" id="PTHR40020:SF1">
    <property type="entry name" value="CYTOCHROME C OXIDASE ASSEMBLY FACTOR 2"/>
    <property type="match status" value="1"/>
</dbReference>
<proteinExistence type="predicted"/>
<organism evidence="3 4">
    <name type="scientific">Aplosporella prunicola CBS 121167</name>
    <dbReference type="NCBI Taxonomy" id="1176127"/>
    <lineage>
        <taxon>Eukaryota</taxon>
        <taxon>Fungi</taxon>
        <taxon>Dikarya</taxon>
        <taxon>Ascomycota</taxon>
        <taxon>Pezizomycotina</taxon>
        <taxon>Dothideomycetes</taxon>
        <taxon>Dothideomycetes incertae sedis</taxon>
        <taxon>Botryosphaeriales</taxon>
        <taxon>Aplosporellaceae</taxon>
        <taxon>Aplosporella</taxon>
    </lineage>
</organism>
<evidence type="ECO:0000313" key="3">
    <source>
        <dbReference type="EMBL" id="KAF2143881.1"/>
    </source>
</evidence>
<feature type="region of interest" description="Disordered" evidence="1">
    <location>
        <begin position="46"/>
        <end position="99"/>
    </location>
</feature>
<evidence type="ECO:0008006" key="5">
    <source>
        <dbReference type="Google" id="ProtNLM"/>
    </source>
</evidence>
<keyword evidence="4" id="KW-1185">Reference proteome</keyword>
<feature type="transmembrane region" description="Helical" evidence="2">
    <location>
        <begin position="12"/>
        <end position="33"/>
    </location>
</feature>
<dbReference type="PANTHER" id="PTHR40020">
    <property type="entry name" value="CYTOCHROME C OXIDASE ASSEMBLY FACTOR 2"/>
    <property type="match status" value="1"/>
</dbReference>
<accession>A0A6A6BMT9</accession>
<keyword evidence="2" id="KW-0812">Transmembrane</keyword>
<evidence type="ECO:0000256" key="2">
    <source>
        <dbReference type="SAM" id="Phobius"/>
    </source>
</evidence>
<protein>
    <recommendedName>
        <fullName evidence="5">Alpha-1,3-mannosyltransferase</fullName>
    </recommendedName>
</protein>
<evidence type="ECO:0000313" key="4">
    <source>
        <dbReference type="Proteomes" id="UP000799438"/>
    </source>
</evidence>
<evidence type="ECO:0000256" key="1">
    <source>
        <dbReference type="SAM" id="MobiDB-lite"/>
    </source>
</evidence>